<dbReference type="PANTHER" id="PTHR22427:SF8">
    <property type="entry name" value="PROLINE-RICH PROTEIN 36"/>
    <property type="match status" value="1"/>
</dbReference>
<sequence>MKPDGVDTAAMESMEAIAAEPVVEGITGDQEEQQQDALPSHPEEGDKQPQAEMPPLSPAAKEGGGKPGNAKAKVKTAPKTKSGTTGTKAATPGPGSRPGTAQNRASNGVQKALANGVAKKANATAPEKKKPTATSVVPSKRPVATGNSAPYKAPTKAADRKPVDNSKPASAPTVSNGAKAAATPVKKGPAVGNVDAMKPKPKTSAPRPAAAAAKPERSTVSKTTRPAGGPPASTGTAAKPSTVAALAKPAASRATATASSTGRSSTAQPSRTAAPAKKDASKPATAAVKKASAPLSRPLSAKSIKTEPPKSSVMAKPESNAKKPQLTSKPADAKPSRVKSQDGKPPASRDTMASPRTTAAKPSIFKAATSSPKKPLDSGVTMPVKHGSKPTQVQPPKKTEPKTGAVAAEDTAIAAASAVVAAVATAAAVVTSGEPQFPTVHEIAPVPPTEVLNEPPPSIVDQEITEAEMEGVPVPQPVSQDSVNLVKEPAPTCSTELSTSASQPESAEDQSLLDQLVLQQPMAPERPEEEEGKLGAQVEEQVLNLRTQREGDILVLAALAAGDQNKLVAEPKCEEATPAEVPTISISEPLAQQQEEAVEKAEQEINEDDDGNDIEEEEKEGSQQVSLSEMSGTQPTEESRPGSAGLAGSVWRGGGLLSELDSEDVSCSQQGASELSAPGVLEGTESMDDLGEASLKGGDGEGASAGSPDLEIVPDIPANEDEDEDDEDRVYDMEVGSEKAEDSRRVRQEGEDDEEDDDVEMASEGVTESGLESYGNADEDDFAEEDRLDNLNRVQPPPLLPAAPAGQWAQTNPFAEPWAQPPQAASTLLTSPSSDHWAMDTETLIQVPAQAWMELSAATLVPRSEEPSPQPQPFQEPQAGEAHMSLVPTAAPVLEETPLTIQAEALLPPPTRGMSQSSTLSGTELAAQSSSETSTPEELKDYSSSEDKRQTPVPRQQPDSEQDLGIALERGDGDEEEAETLPADEVLGGPHTAATSAPSSPSISGDEASDTEGEMLISDPDALGSKNLPALEEHEEVGQLHYGEAEEDGDTPQSANSVASYGFDCTTSNSNAHSTQSPGIFSLENEDQLPEEAKDATLIKELTLPTATASPQLDAPVDLLPLELSGETLPNPEEQQYMQCGKQETELPDLTPVGGAASPEVGKAPSAQQAAEGSDVQPPYYSAICEKTDSVSAGVYESIRFGNGCKQLTQPALPYRETDFLGSDPLSYSGCCRPVQLTPVRQPADLRPQTPQKQSNLQLRRLEQHQQQLQQIQQRQEQQGRERQKKVELNIEFQKQEELAERNEGGEEEEEKQRQEQQRKLEKQRQDLLQLQFQHQQQELKHRQQILQWQQELAKQQPQQPKSLSAVLLSPTSGLCTIYEAMETSDMEEEEEREKDGKSKLEEQVEDGLEGGSLEKDEADSPIMRVAPDVPEPLLQQRPAPSDTPVQSLSGQSSHPQLELDWDKKVDIVQQLINQTLLLAGDSCPPLLLLPGGGGGTLSPLESSLWPSLLPPLTPSSATVTSVSSFSPEDQGSSPQGEWTVVELETHH</sequence>
<feature type="compositionally biased region" description="Acidic residues" evidence="1">
    <location>
        <begin position="777"/>
        <end position="787"/>
    </location>
</feature>
<feature type="compositionally biased region" description="Polar residues" evidence="1">
    <location>
        <begin position="622"/>
        <end position="636"/>
    </location>
</feature>
<gene>
    <name evidence="3" type="primary">LOC108940151</name>
</gene>
<feature type="region of interest" description="Disordered" evidence="1">
    <location>
        <begin position="1"/>
        <end position="405"/>
    </location>
</feature>
<feature type="compositionally biased region" description="Basic and acidic residues" evidence="1">
    <location>
        <begin position="937"/>
        <end position="950"/>
    </location>
</feature>
<feature type="compositionally biased region" description="Acidic residues" evidence="1">
    <location>
        <begin position="750"/>
        <end position="761"/>
    </location>
</feature>
<reference evidence="3" key="3">
    <citation type="submission" date="2025-09" db="UniProtKB">
        <authorList>
            <consortium name="Ensembl"/>
        </authorList>
    </citation>
    <scope>IDENTIFICATION</scope>
</reference>
<evidence type="ECO:0000313" key="4">
    <source>
        <dbReference type="Proteomes" id="UP000694397"/>
    </source>
</evidence>
<feature type="compositionally biased region" description="Basic and acidic residues" evidence="1">
    <location>
        <begin position="1394"/>
        <end position="1403"/>
    </location>
</feature>
<feature type="compositionally biased region" description="Basic and acidic residues" evidence="1">
    <location>
        <begin position="1278"/>
        <end position="1321"/>
    </location>
</feature>
<feature type="compositionally biased region" description="Polar residues" evidence="1">
    <location>
        <begin position="1444"/>
        <end position="1456"/>
    </location>
</feature>
<feature type="compositionally biased region" description="Polar residues" evidence="1">
    <location>
        <begin position="1051"/>
        <end position="1079"/>
    </location>
</feature>
<feature type="compositionally biased region" description="Acidic residues" evidence="1">
    <location>
        <begin position="1383"/>
        <end position="1393"/>
    </location>
</feature>
<feature type="compositionally biased region" description="Low complexity" evidence="1">
    <location>
        <begin position="223"/>
        <end position="275"/>
    </location>
</feature>
<reference evidence="3 4" key="1">
    <citation type="submission" date="2019-04" db="EMBL/GenBank/DDBJ databases">
        <authorList>
            <consortium name="Wellcome Sanger Institute Data Sharing"/>
        </authorList>
    </citation>
    <scope>NUCLEOTIDE SEQUENCE [LARGE SCALE GENOMIC DNA]</scope>
</reference>
<dbReference type="OrthoDB" id="8951351at2759"/>
<evidence type="ECO:0000313" key="3">
    <source>
        <dbReference type="Ensembl" id="ENSSFOP00015054407.1"/>
    </source>
</evidence>
<feature type="compositionally biased region" description="Polar residues" evidence="1">
    <location>
        <begin position="492"/>
        <end position="505"/>
    </location>
</feature>
<accession>A0A8C9TYZ0</accession>
<feature type="compositionally biased region" description="Polar residues" evidence="1">
    <location>
        <begin position="913"/>
        <end position="936"/>
    </location>
</feature>
<dbReference type="Pfam" id="PF15363">
    <property type="entry name" value="BTBD8_C"/>
    <property type="match status" value="1"/>
</dbReference>
<keyword evidence="4" id="KW-1185">Reference proteome</keyword>
<feature type="compositionally biased region" description="Low complexity" evidence="1">
    <location>
        <begin position="9"/>
        <end position="20"/>
    </location>
</feature>
<feature type="domain" description="BTB/POZ" evidence="2">
    <location>
        <begin position="1504"/>
        <end position="1548"/>
    </location>
</feature>
<feature type="region of interest" description="Disordered" evidence="1">
    <location>
        <begin position="1383"/>
        <end position="1456"/>
    </location>
</feature>
<evidence type="ECO:0000256" key="1">
    <source>
        <dbReference type="SAM" id="MobiDB-lite"/>
    </source>
</evidence>
<proteinExistence type="predicted"/>
<name>A0A8C9TYZ0_SCLFO</name>
<feature type="region of interest" description="Disordered" evidence="1">
    <location>
        <begin position="858"/>
        <end position="1094"/>
    </location>
</feature>
<protein>
    <submittedName>
        <fullName evidence="3">Si:ch211-214c7.4</fullName>
    </submittedName>
</protein>
<feature type="compositionally biased region" description="Low complexity" evidence="1">
    <location>
        <begin position="79"/>
        <end position="94"/>
    </location>
</feature>
<feature type="compositionally biased region" description="Acidic residues" evidence="1">
    <location>
        <begin position="718"/>
        <end position="729"/>
    </location>
</feature>
<dbReference type="InterPro" id="IPR027907">
    <property type="entry name" value="BTBD8_C"/>
</dbReference>
<feature type="compositionally biased region" description="Basic and acidic residues" evidence="1">
    <location>
        <begin position="730"/>
        <end position="749"/>
    </location>
</feature>
<feature type="compositionally biased region" description="Polar residues" evidence="1">
    <location>
        <begin position="99"/>
        <end position="109"/>
    </location>
</feature>
<reference evidence="3" key="2">
    <citation type="submission" date="2025-08" db="UniProtKB">
        <authorList>
            <consortium name="Ensembl"/>
        </authorList>
    </citation>
    <scope>IDENTIFICATION</scope>
</reference>
<dbReference type="Proteomes" id="UP000694397">
    <property type="component" value="Chromosome 20"/>
</dbReference>
<feature type="compositionally biased region" description="Low complexity" evidence="1">
    <location>
        <begin position="202"/>
        <end position="213"/>
    </location>
</feature>
<evidence type="ECO:0000259" key="2">
    <source>
        <dbReference type="Pfam" id="PF15363"/>
    </source>
</evidence>
<dbReference type="Ensembl" id="ENSSFOT00015075747.1">
    <property type="protein sequence ID" value="ENSSFOP00015054407.1"/>
    <property type="gene ID" value="ENSSFOG00015027299.1"/>
</dbReference>
<feature type="compositionally biased region" description="Low complexity" evidence="1">
    <location>
        <begin position="1515"/>
        <end position="1528"/>
    </location>
</feature>
<feature type="region of interest" description="Disordered" evidence="1">
    <location>
        <begin position="474"/>
        <end position="512"/>
    </location>
</feature>
<feature type="compositionally biased region" description="Basic and acidic residues" evidence="1">
    <location>
        <begin position="331"/>
        <end position="342"/>
    </location>
</feature>
<organism evidence="3 4">
    <name type="scientific">Scleropages formosus</name>
    <name type="common">Asian bonytongue</name>
    <name type="synonym">Osteoglossum formosum</name>
    <dbReference type="NCBI Taxonomy" id="113540"/>
    <lineage>
        <taxon>Eukaryota</taxon>
        <taxon>Metazoa</taxon>
        <taxon>Chordata</taxon>
        <taxon>Craniata</taxon>
        <taxon>Vertebrata</taxon>
        <taxon>Euteleostomi</taxon>
        <taxon>Actinopterygii</taxon>
        <taxon>Neopterygii</taxon>
        <taxon>Teleostei</taxon>
        <taxon>Osteoglossocephala</taxon>
        <taxon>Osteoglossomorpha</taxon>
        <taxon>Osteoglossiformes</taxon>
        <taxon>Osteoglossidae</taxon>
        <taxon>Scleropages</taxon>
    </lineage>
</organism>
<dbReference type="PANTHER" id="PTHR22427">
    <property type="entry name" value="GH15728P"/>
    <property type="match status" value="1"/>
</dbReference>
<feature type="region of interest" description="Disordered" evidence="1">
    <location>
        <begin position="1268"/>
        <end position="1321"/>
    </location>
</feature>
<feature type="compositionally biased region" description="Polar residues" evidence="1">
    <location>
        <begin position="823"/>
        <end position="834"/>
    </location>
</feature>
<feature type="compositionally biased region" description="Acidic residues" evidence="1">
    <location>
        <begin position="604"/>
        <end position="619"/>
    </location>
</feature>
<feature type="region of interest" description="Disordered" evidence="1">
    <location>
        <begin position="571"/>
        <end position="834"/>
    </location>
</feature>
<feature type="region of interest" description="Disordered" evidence="1">
    <location>
        <begin position="438"/>
        <end position="457"/>
    </location>
</feature>
<feature type="region of interest" description="Disordered" evidence="1">
    <location>
        <begin position="1146"/>
        <end position="1176"/>
    </location>
</feature>
<dbReference type="GeneTree" id="ENSGT00940000154382"/>
<feature type="region of interest" description="Disordered" evidence="1">
    <location>
        <begin position="1509"/>
        <end position="1548"/>
    </location>
</feature>
<feature type="compositionally biased region" description="Low complexity" evidence="1">
    <location>
        <begin position="1268"/>
        <end position="1277"/>
    </location>
</feature>
<feature type="compositionally biased region" description="Low complexity" evidence="1">
    <location>
        <begin position="992"/>
        <end position="1002"/>
    </location>
</feature>